<evidence type="ECO:0008006" key="3">
    <source>
        <dbReference type="Google" id="ProtNLM"/>
    </source>
</evidence>
<dbReference type="EMBL" id="MRCB01000017">
    <property type="protein sequence ID" value="OKH21877.1"/>
    <property type="molecule type" value="Genomic_DNA"/>
</dbReference>
<dbReference type="OrthoDB" id="478276at2"/>
<sequence length="367" mass="42533">MLERVVEAIERRDCERADRLLQDLKQQEPDHPWIAFYSARLAEASGNLAVAEQGYREVLCNATNPKIISQARQGIERLVQIERQQRQQERDRAMAEPGSQEPGVLVLEAIDPELRQSAAKKFAKIMNLDPYIARLQLPTRSWRLYRTGSMGELRFYSTAIAAAEIPCFCLPISRINAIAVYKARYFQSVYTTPTVICQDKNGRSVAIDFDWSQVSQRVEALLPLFEKCVDRDVRGRLIRKTQIQDYVKVCDLHLPGKNTIVRLWDRGYQFHEGIIVFDRQQSVDGQTTLIQKWDRLMQFLQQQLATIPVWSDFKAFADMARDFSDTLKLIDPQIDLFRREETDWDNTFQLYSGLVLLSSSRTPKPIR</sequence>
<dbReference type="AlphaFoldDB" id="A0A1U7HE56"/>
<keyword evidence="2" id="KW-1185">Reference proteome</keyword>
<dbReference type="RefSeq" id="WP_073600264.1">
    <property type="nucleotide sequence ID" value="NZ_MRCB01000017.1"/>
</dbReference>
<comment type="caution">
    <text evidence="1">The sequence shown here is derived from an EMBL/GenBank/DDBJ whole genome shotgun (WGS) entry which is preliminary data.</text>
</comment>
<protein>
    <recommendedName>
        <fullName evidence="3">Cyclic nucleotide-binding protein</fullName>
    </recommendedName>
</protein>
<evidence type="ECO:0000313" key="1">
    <source>
        <dbReference type="EMBL" id="OKH21877.1"/>
    </source>
</evidence>
<dbReference type="InterPro" id="IPR011990">
    <property type="entry name" value="TPR-like_helical_dom_sf"/>
</dbReference>
<accession>A0A1U7HE56</accession>
<gene>
    <name evidence="1" type="ORF">NIES593_14520</name>
</gene>
<dbReference type="Proteomes" id="UP000186868">
    <property type="component" value="Unassembled WGS sequence"/>
</dbReference>
<proteinExistence type="predicted"/>
<name>A0A1U7HE56_9CYAN</name>
<dbReference type="Gene3D" id="1.25.40.10">
    <property type="entry name" value="Tetratricopeptide repeat domain"/>
    <property type="match status" value="1"/>
</dbReference>
<evidence type="ECO:0000313" key="2">
    <source>
        <dbReference type="Proteomes" id="UP000186868"/>
    </source>
</evidence>
<organism evidence="1 2">
    <name type="scientific">Hydrococcus rivularis NIES-593</name>
    <dbReference type="NCBI Taxonomy" id="1921803"/>
    <lineage>
        <taxon>Bacteria</taxon>
        <taxon>Bacillati</taxon>
        <taxon>Cyanobacteriota</taxon>
        <taxon>Cyanophyceae</taxon>
        <taxon>Pleurocapsales</taxon>
        <taxon>Hydrococcaceae</taxon>
        <taxon>Hydrococcus</taxon>
    </lineage>
</organism>
<dbReference type="STRING" id="1921803.NIES593_14520"/>
<reference evidence="1 2" key="1">
    <citation type="submission" date="2016-11" db="EMBL/GenBank/DDBJ databases">
        <title>Draft Genome Sequences of Nine Cyanobacterial Strains from Diverse Habitats.</title>
        <authorList>
            <person name="Zhu T."/>
            <person name="Hou S."/>
            <person name="Lu X."/>
            <person name="Hess W.R."/>
        </authorList>
    </citation>
    <scope>NUCLEOTIDE SEQUENCE [LARGE SCALE GENOMIC DNA]</scope>
    <source>
        <strain evidence="1 2">NIES-593</strain>
    </source>
</reference>